<feature type="transmembrane region" description="Helical" evidence="2">
    <location>
        <begin position="40"/>
        <end position="60"/>
    </location>
</feature>
<feature type="compositionally biased region" description="Basic residues" evidence="1">
    <location>
        <begin position="451"/>
        <end position="461"/>
    </location>
</feature>
<feature type="transmembrane region" description="Helical" evidence="2">
    <location>
        <begin position="190"/>
        <end position="210"/>
    </location>
</feature>
<name>A0ABP6TBZ0_9ACTN</name>
<dbReference type="InterPro" id="IPR002656">
    <property type="entry name" value="Acyl_transf_3_dom"/>
</dbReference>
<dbReference type="RefSeq" id="WP_345733126.1">
    <property type="nucleotide sequence ID" value="NZ_BAAAYN010000062.1"/>
</dbReference>
<keyword evidence="2" id="KW-0472">Membrane</keyword>
<evidence type="ECO:0000313" key="5">
    <source>
        <dbReference type="Proteomes" id="UP001501676"/>
    </source>
</evidence>
<gene>
    <name evidence="4" type="ORF">GCM10020369_75640</name>
</gene>
<evidence type="ECO:0000259" key="3">
    <source>
        <dbReference type="Pfam" id="PF01757"/>
    </source>
</evidence>
<keyword evidence="4" id="KW-0012">Acyltransferase</keyword>
<keyword evidence="5" id="KW-1185">Reference proteome</keyword>
<dbReference type="GO" id="GO:0016746">
    <property type="term" value="F:acyltransferase activity"/>
    <property type="evidence" value="ECO:0007669"/>
    <property type="project" value="UniProtKB-KW"/>
</dbReference>
<evidence type="ECO:0000313" key="4">
    <source>
        <dbReference type="EMBL" id="GAA3397000.1"/>
    </source>
</evidence>
<sequence>MTASVGSRLPSARPRELYLDALRTAAIVRVVVYHTFGGAWLSWAFPAMGVMFALAGGLMVKSLDRQPATTVIRNRVRRLLPALWLFGAVMIPVMIWQGGALGTWSDSDTGDPIPLWHLVFWLVPIFDPPGNEWGENATVVLWYLRTYLWLVALSPLLLRAFRKWPVPTLIAPLGIIVAQAFGLIPEADDGLLWALLSDLGIFAPCWILGFAHRTGALNRIPVPALLTFVAVAGGAGIAWALTHPSETDTGFSYDLNAIPIAQALWSMAIIVPLLRFAPEASWIGRTPVLGRFVALVNARAVTIYLWHNILIDMSYLISERMEGIGGIWESGITYHPAWIFGTTWVLILLAVVVFGWVEDLAARRRPRLFPVGPSAAAQRAAHEAAAADPPIADPRSYPPGADWRGDPAHVPAARGSAPPSQAGGYPSAAHPYGPGPVHPEGYSTPEPGYSGRHRGRRRADR</sequence>
<feature type="transmembrane region" description="Helical" evidence="2">
    <location>
        <begin position="288"/>
        <end position="306"/>
    </location>
</feature>
<dbReference type="Proteomes" id="UP001501676">
    <property type="component" value="Unassembled WGS sequence"/>
</dbReference>
<feature type="transmembrane region" description="Helical" evidence="2">
    <location>
        <begin position="165"/>
        <end position="184"/>
    </location>
</feature>
<organism evidence="4 5">
    <name type="scientific">Cryptosporangium minutisporangium</name>
    <dbReference type="NCBI Taxonomy" id="113569"/>
    <lineage>
        <taxon>Bacteria</taxon>
        <taxon>Bacillati</taxon>
        <taxon>Actinomycetota</taxon>
        <taxon>Actinomycetes</taxon>
        <taxon>Cryptosporangiales</taxon>
        <taxon>Cryptosporangiaceae</taxon>
        <taxon>Cryptosporangium</taxon>
    </lineage>
</organism>
<feature type="transmembrane region" description="Helical" evidence="2">
    <location>
        <begin position="337"/>
        <end position="357"/>
    </location>
</feature>
<evidence type="ECO:0000256" key="2">
    <source>
        <dbReference type="SAM" id="Phobius"/>
    </source>
</evidence>
<feature type="compositionally biased region" description="Low complexity" evidence="1">
    <location>
        <begin position="380"/>
        <end position="390"/>
    </location>
</feature>
<dbReference type="Pfam" id="PF01757">
    <property type="entry name" value="Acyl_transf_3"/>
    <property type="match status" value="1"/>
</dbReference>
<proteinExistence type="predicted"/>
<feature type="transmembrane region" description="Helical" evidence="2">
    <location>
        <begin position="80"/>
        <end position="99"/>
    </location>
</feature>
<feature type="region of interest" description="Disordered" evidence="1">
    <location>
        <begin position="380"/>
        <end position="461"/>
    </location>
</feature>
<feature type="transmembrane region" description="Helical" evidence="2">
    <location>
        <begin position="140"/>
        <end position="158"/>
    </location>
</feature>
<feature type="transmembrane region" description="Helical" evidence="2">
    <location>
        <begin position="257"/>
        <end position="276"/>
    </location>
</feature>
<dbReference type="EMBL" id="BAAAYN010000062">
    <property type="protein sequence ID" value="GAA3397000.1"/>
    <property type="molecule type" value="Genomic_DNA"/>
</dbReference>
<evidence type="ECO:0000256" key="1">
    <source>
        <dbReference type="SAM" id="MobiDB-lite"/>
    </source>
</evidence>
<keyword evidence="2" id="KW-0812">Transmembrane</keyword>
<keyword evidence="4" id="KW-0808">Transferase</keyword>
<reference evidence="5" key="1">
    <citation type="journal article" date="2019" name="Int. J. Syst. Evol. Microbiol.">
        <title>The Global Catalogue of Microorganisms (GCM) 10K type strain sequencing project: providing services to taxonomists for standard genome sequencing and annotation.</title>
        <authorList>
            <consortium name="The Broad Institute Genomics Platform"/>
            <consortium name="The Broad Institute Genome Sequencing Center for Infectious Disease"/>
            <person name="Wu L."/>
            <person name="Ma J."/>
        </authorList>
    </citation>
    <scope>NUCLEOTIDE SEQUENCE [LARGE SCALE GENOMIC DNA]</scope>
    <source>
        <strain evidence="5">JCM 9458</strain>
    </source>
</reference>
<protein>
    <submittedName>
        <fullName evidence="4">Acyltransferase</fullName>
    </submittedName>
</protein>
<accession>A0ABP6TBZ0</accession>
<comment type="caution">
    <text evidence="4">The sequence shown here is derived from an EMBL/GenBank/DDBJ whole genome shotgun (WGS) entry which is preliminary data.</text>
</comment>
<feature type="transmembrane region" description="Helical" evidence="2">
    <location>
        <begin position="222"/>
        <end position="242"/>
    </location>
</feature>
<keyword evidence="2" id="KW-1133">Transmembrane helix</keyword>
<feature type="domain" description="Acyltransferase 3" evidence="3">
    <location>
        <begin position="17"/>
        <end position="353"/>
    </location>
</feature>